<protein>
    <submittedName>
        <fullName evidence="3">Membrane protein</fullName>
    </submittedName>
</protein>
<organism evidence="3">
    <name type="scientific">Streptomyces pristinaespiralis</name>
    <dbReference type="NCBI Taxonomy" id="38300"/>
    <lineage>
        <taxon>Bacteria</taxon>
        <taxon>Bacillati</taxon>
        <taxon>Actinomycetota</taxon>
        <taxon>Actinomycetes</taxon>
        <taxon>Kitasatosporales</taxon>
        <taxon>Streptomycetaceae</taxon>
        <taxon>Streptomyces</taxon>
    </lineage>
</organism>
<dbReference type="Proteomes" id="UP000060513">
    <property type="component" value="Chromosome"/>
</dbReference>
<dbReference type="OrthoDB" id="3874249at2"/>
<feature type="transmembrane region" description="Helical" evidence="2">
    <location>
        <begin position="20"/>
        <end position="43"/>
    </location>
</feature>
<evidence type="ECO:0000313" key="4">
    <source>
        <dbReference type="Proteomes" id="UP000060513"/>
    </source>
</evidence>
<dbReference type="PATRIC" id="fig|38300.4.peg.4654"/>
<name>A0A0M5J1Y4_STRPR</name>
<dbReference type="AlphaFoldDB" id="A0A0M5J1Y4"/>
<proteinExistence type="predicted"/>
<feature type="transmembrane region" description="Helical" evidence="2">
    <location>
        <begin position="93"/>
        <end position="112"/>
    </location>
</feature>
<sequence length="246" mass="25519">MHGHGYAPPQPTRPPTAVLVVLRIVFVALALLSVGFLAWAAMLRLAVVRRRRSDWVLFWLSLALTVTVFVVIGEFSTTGTAPVAEEDPTALDFVCLGVLFALAIGVPTHYLVAEIRHYQEPRPGWQPAGSPYGPPVAGARGPYGAQPPAPAYGYPPSAAPVVPAPGYGYPPVSAAPPVPPEPAGPVSPSAAVPSSTSPPAFPPVARPSAGRPAAPAGTGGGATPRIDQVRAELDELSDLLRKEEGK</sequence>
<keyword evidence="2" id="KW-0472">Membrane</keyword>
<feature type="compositionally biased region" description="Low complexity" evidence="1">
    <location>
        <begin position="206"/>
        <end position="216"/>
    </location>
</feature>
<dbReference type="KEGG" id="spri:SPRI_4438"/>
<evidence type="ECO:0000256" key="1">
    <source>
        <dbReference type="SAM" id="MobiDB-lite"/>
    </source>
</evidence>
<feature type="compositionally biased region" description="Low complexity" evidence="1">
    <location>
        <begin position="186"/>
        <end position="198"/>
    </location>
</feature>
<keyword evidence="2" id="KW-1133">Transmembrane helix</keyword>
<reference evidence="3 4" key="1">
    <citation type="submission" date="2015-08" db="EMBL/GenBank/DDBJ databases">
        <title>Genome sequence of the pristinamycin over-producing bacterium Streptomyces pristinaespiralis HCCB10218.</title>
        <authorList>
            <person name="Tian J."/>
            <person name="Yang J."/>
            <person name="Li L."/>
            <person name="Ruan L."/>
            <person name="Wei W."/>
            <person name="Zheng G."/>
            <person name="Wei Z."/>
            <person name="Yang S."/>
            <person name="Ge M."/>
            <person name="Jiang W."/>
            <person name="Lu Y."/>
        </authorList>
    </citation>
    <scope>NUCLEOTIDE SEQUENCE [LARGE SCALE GENOMIC DNA]</scope>
    <source>
        <strain evidence="3 4">HCCB 10218</strain>
    </source>
</reference>
<evidence type="ECO:0000256" key="2">
    <source>
        <dbReference type="SAM" id="Phobius"/>
    </source>
</evidence>
<keyword evidence="2" id="KW-0812">Transmembrane</keyword>
<dbReference type="STRING" id="38300.SPRI_4438"/>
<accession>A0A0M5J1Y4</accession>
<gene>
    <name evidence="3" type="ORF">SPRI_4438</name>
</gene>
<feature type="transmembrane region" description="Helical" evidence="2">
    <location>
        <begin position="55"/>
        <end position="73"/>
    </location>
</feature>
<evidence type="ECO:0000313" key="3">
    <source>
        <dbReference type="EMBL" id="ALC22744.1"/>
    </source>
</evidence>
<dbReference type="GeneID" id="97234516"/>
<dbReference type="EMBL" id="CP011340">
    <property type="protein sequence ID" value="ALC22744.1"/>
    <property type="molecule type" value="Genomic_DNA"/>
</dbReference>
<feature type="region of interest" description="Disordered" evidence="1">
    <location>
        <begin position="178"/>
        <end position="227"/>
    </location>
</feature>
<dbReference type="RefSeq" id="WP_053557206.1">
    <property type="nucleotide sequence ID" value="NZ_CP011340.1"/>
</dbReference>